<evidence type="ECO:0000259" key="9">
    <source>
        <dbReference type="Pfam" id="PF02770"/>
    </source>
</evidence>
<feature type="domain" description="Acyl-CoA dehydrogenase/oxidase N-terminal" evidence="10">
    <location>
        <begin position="70"/>
        <end position="156"/>
    </location>
</feature>
<keyword evidence="6 7" id="KW-0560">Oxidoreductase</keyword>
<dbReference type="EMBL" id="LN483143">
    <property type="protein sequence ID" value="CDZ96372.1"/>
    <property type="molecule type" value="Genomic_DNA"/>
</dbReference>
<proteinExistence type="inferred from homology"/>
<feature type="domain" description="Acyl-CoA oxidase/dehydrogenase middle" evidence="9">
    <location>
        <begin position="160"/>
        <end position="263"/>
    </location>
</feature>
<evidence type="ECO:0000256" key="7">
    <source>
        <dbReference type="RuleBase" id="RU362125"/>
    </source>
</evidence>
<comment type="cofactor">
    <cofactor evidence="1 7">
        <name>FAD</name>
        <dbReference type="ChEBI" id="CHEBI:57692"/>
    </cofactor>
</comment>
<dbReference type="InterPro" id="IPR036250">
    <property type="entry name" value="AcylCo_DH-like_C"/>
</dbReference>
<dbReference type="InterPro" id="IPR046373">
    <property type="entry name" value="Acyl-CoA_Oxase/DH_mid-dom_sf"/>
</dbReference>
<dbReference type="InterPro" id="IPR009075">
    <property type="entry name" value="AcylCo_DH/oxidase_C"/>
</dbReference>
<organism evidence="11">
    <name type="scientific">Phaffia rhodozyma</name>
    <name type="common">Yeast</name>
    <name type="synonym">Xanthophyllomyces dendrorhous</name>
    <dbReference type="NCBI Taxonomy" id="264483"/>
    <lineage>
        <taxon>Eukaryota</taxon>
        <taxon>Fungi</taxon>
        <taxon>Dikarya</taxon>
        <taxon>Basidiomycota</taxon>
        <taxon>Agaricomycotina</taxon>
        <taxon>Tremellomycetes</taxon>
        <taxon>Cystofilobasidiales</taxon>
        <taxon>Mrakiaceae</taxon>
        <taxon>Phaffia</taxon>
    </lineage>
</organism>
<comment type="similarity">
    <text evidence="2 7">Belongs to the acyl-CoA dehydrogenase family.</text>
</comment>
<protein>
    <submittedName>
        <fullName evidence="11">Acyl-dehydrogenase nm domain-like protein</fullName>
    </submittedName>
</protein>
<dbReference type="GO" id="GO:0003995">
    <property type="term" value="F:acyl-CoA dehydrogenase activity"/>
    <property type="evidence" value="ECO:0007669"/>
    <property type="project" value="TreeGrafter"/>
</dbReference>
<evidence type="ECO:0000256" key="1">
    <source>
        <dbReference type="ARBA" id="ARBA00001974"/>
    </source>
</evidence>
<evidence type="ECO:0000256" key="5">
    <source>
        <dbReference type="ARBA" id="ARBA00022827"/>
    </source>
</evidence>
<evidence type="ECO:0000256" key="6">
    <source>
        <dbReference type="ARBA" id="ARBA00023002"/>
    </source>
</evidence>
<evidence type="ECO:0000256" key="3">
    <source>
        <dbReference type="ARBA" id="ARBA00011738"/>
    </source>
</evidence>
<dbReference type="InterPro" id="IPR006091">
    <property type="entry name" value="Acyl-CoA_Oxase/DH_mid-dom"/>
</dbReference>
<dbReference type="PANTHER" id="PTHR48083">
    <property type="entry name" value="MEDIUM-CHAIN SPECIFIC ACYL-COA DEHYDROGENASE, MITOCHONDRIAL-RELATED"/>
    <property type="match status" value="1"/>
</dbReference>
<dbReference type="Gene3D" id="1.10.540.10">
    <property type="entry name" value="Acyl-CoA dehydrogenase/oxidase, N-terminal domain"/>
    <property type="match status" value="1"/>
</dbReference>
<evidence type="ECO:0000256" key="4">
    <source>
        <dbReference type="ARBA" id="ARBA00022630"/>
    </source>
</evidence>
<dbReference type="InterPro" id="IPR009100">
    <property type="entry name" value="AcylCoA_DH/oxidase_NM_dom_sf"/>
</dbReference>
<dbReference type="PANTHER" id="PTHR48083:SF13">
    <property type="entry name" value="ACYL-COA DEHYDROGENASE FAMILY MEMBER 11"/>
    <property type="match status" value="1"/>
</dbReference>
<dbReference type="Gene3D" id="2.40.110.10">
    <property type="entry name" value="Butyryl-CoA Dehydrogenase, subunit A, domain 2"/>
    <property type="match status" value="1"/>
</dbReference>
<dbReference type="GO" id="GO:0050660">
    <property type="term" value="F:flavin adenine dinucleotide binding"/>
    <property type="evidence" value="ECO:0007669"/>
    <property type="project" value="InterPro"/>
</dbReference>
<dbReference type="Pfam" id="PF02770">
    <property type="entry name" value="Acyl-CoA_dh_M"/>
    <property type="match status" value="1"/>
</dbReference>
<dbReference type="AlphaFoldDB" id="A0A0F7SH53"/>
<feature type="domain" description="Acyl-CoA dehydrogenase/oxidase C-terminal" evidence="8">
    <location>
        <begin position="275"/>
        <end position="425"/>
    </location>
</feature>
<reference evidence="11" key="1">
    <citation type="submission" date="2014-08" db="EMBL/GenBank/DDBJ databases">
        <authorList>
            <person name="Sharma Rahul"/>
            <person name="Thines Marco"/>
        </authorList>
    </citation>
    <scope>NUCLEOTIDE SEQUENCE</scope>
</reference>
<evidence type="ECO:0000256" key="2">
    <source>
        <dbReference type="ARBA" id="ARBA00009347"/>
    </source>
</evidence>
<dbReference type="InterPro" id="IPR037069">
    <property type="entry name" value="AcylCoA_DH/ox_N_sf"/>
</dbReference>
<keyword evidence="4 7" id="KW-0285">Flavoprotein</keyword>
<dbReference type="Gene3D" id="1.20.140.10">
    <property type="entry name" value="Butyryl-CoA Dehydrogenase, subunit A, domain 3"/>
    <property type="match status" value="1"/>
</dbReference>
<accession>A0A0F7SH53</accession>
<dbReference type="GO" id="GO:0033539">
    <property type="term" value="P:fatty acid beta-oxidation using acyl-CoA dehydrogenase"/>
    <property type="evidence" value="ECO:0007669"/>
    <property type="project" value="TreeGrafter"/>
</dbReference>
<dbReference type="Pfam" id="PF00441">
    <property type="entry name" value="Acyl-CoA_dh_1"/>
    <property type="match status" value="1"/>
</dbReference>
<name>A0A0F7SH53_PHARH</name>
<dbReference type="InterPro" id="IPR013786">
    <property type="entry name" value="AcylCoA_DH/ox_N"/>
</dbReference>
<evidence type="ECO:0000313" key="11">
    <source>
        <dbReference type="EMBL" id="CDZ96372.1"/>
    </source>
</evidence>
<dbReference type="GO" id="GO:0005737">
    <property type="term" value="C:cytoplasm"/>
    <property type="evidence" value="ECO:0007669"/>
    <property type="project" value="TreeGrafter"/>
</dbReference>
<evidence type="ECO:0000259" key="10">
    <source>
        <dbReference type="Pfam" id="PF02771"/>
    </source>
</evidence>
<evidence type="ECO:0000259" key="8">
    <source>
        <dbReference type="Pfam" id="PF00441"/>
    </source>
</evidence>
<dbReference type="InterPro" id="IPR050741">
    <property type="entry name" value="Acyl-CoA_dehydrogenase"/>
</dbReference>
<comment type="subunit">
    <text evidence="3">Homodimer.</text>
</comment>
<dbReference type="Pfam" id="PF02771">
    <property type="entry name" value="Acyl-CoA_dh_N"/>
    <property type="match status" value="1"/>
</dbReference>
<dbReference type="SUPFAM" id="SSF56645">
    <property type="entry name" value="Acyl-CoA dehydrogenase NM domain-like"/>
    <property type="match status" value="1"/>
</dbReference>
<dbReference type="SUPFAM" id="SSF47203">
    <property type="entry name" value="Acyl-CoA dehydrogenase C-terminal domain-like"/>
    <property type="match status" value="1"/>
</dbReference>
<keyword evidence="5 7" id="KW-0274">FAD</keyword>
<sequence length="461" mass="50997">MSGSYSQPSPAELTSPAAWALVEDKFSPFAKNLLANLIEFVFDECIPREHLYHAQLPETTALGRWKTVIPVMEELKEKAKARGLWNLFLSKASYKEGVALTNLEYAVMCEIMGRSPHLAPQATNCAAPDTGNMELLAKYASQEQKDKWLTPLMEGKIRSSFSMTEFGVASSDARNIRTHIRQEGDQIVINGHKWWISGAGDPRNRLHLLMGQSAPETGARSTSLHSIVIIPSDTPGVKIVRPMKVMGYDDAPEGHCEVIYDNVRVPLSNLVGGWGRGFEIIQGRLGPGRIHHCMRSIGTAARSLDLMVERVTDPKRRTFGKMLVEHGTVLSDIARSRAELESSRLLVLAAAHQIDKVGAKGAMKEIGIAKFTVPSMALQVVDRAMQAFGAEGISQDAPLAYFYAGLRTLRYADGPDEVHIQQIGKTESKRSQTELAPRNERIRQREAQFIKESGIEIKAKL</sequence>